<evidence type="ECO:0000259" key="1">
    <source>
        <dbReference type="Pfam" id="PF13614"/>
    </source>
</evidence>
<dbReference type="InterPro" id="IPR027417">
    <property type="entry name" value="P-loop_NTPase"/>
</dbReference>
<dbReference type="InterPro" id="IPR050678">
    <property type="entry name" value="DNA_Partitioning_ATPase"/>
</dbReference>
<dbReference type="PANTHER" id="PTHR13696">
    <property type="entry name" value="P-LOOP CONTAINING NUCLEOSIDE TRIPHOSPHATE HYDROLASE"/>
    <property type="match status" value="1"/>
</dbReference>
<gene>
    <name evidence="2" type="ORF">J8C05_08925</name>
</gene>
<dbReference type="SUPFAM" id="SSF52540">
    <property type="entry name" value="P-loop containing nucleoside triphosphate hydrolases"/>
    <property type="match status" value="1"/>
</dbReference>
<proteinExistence type="predicted"/>
<dbReference type="Proteomes" id="UP000677668">
    <property type="component" value="Chromosome 1"/>
</dbReference>
<name>A0ABX8AXR5_9BACT</name>
<keyword evidence="3" id="KW-1185">Reference proteome</keyword>
<feature type="domain" description="AAA" evidence="1">
    <location>
        <begin position="3"/>
        <end position="182"/>
    </location>
</feature>
<dbReference type="RefSeq" id="WP_211421867.1">
    <property type="nucleotide sequence ID" value="NZ_CP072642.1"/>
</dbReference>
<dbReference type="InterPro" id="IPR025669">
    <property type="entry name" value="AAA_dom"/>
</dbReference>
<dbReference type="PANTHER" id="PTHR13696:SF52">
    <property type="entry name" value="PARA FAMILY PROTEIN CT_582"/>
    <property type="match status" value="1"/>
</dbReference>
<dbReference type="CDD" id="cd02042">
    <property type="entry name" value="ParAB_family"/>
    <property type="match status" value="1"/>
</dbReference>
<sequence>MPKTLAVVSLKGGVGKTTTCTNLAAYVAAMGIPTLLVDLDVQNGVRFGVGLDDYAGLTLEDVLLHQGRPSEALVLTNRSELSVVLSGRFTSDHALESYERNFEQDVTWLARRLPHFTTPDFSPQLVLLDTPAGLGAVTTSAIVAADGLILPIQCEPLSLRTLPPLLRRIVQLKAQYNPRLTIEGILLTMYDERQGAATDVVRQVREAFPGELVFDTVIPRHEELSLSFAVGAPAVTLKTRAAGAQAYIQLGREIIMRLPEEVGYAMSG</sequence>
<evidence type="ECO:0000313" key="2">
    <source>
        <dbReference type="EMBL" id="QUV93488.1"/>
    </source>
</evidence>
<organism evidence="2 3">
    <name type="scientific">Chloracidobacterium sp. N</name>
    <dbReference type="NCBI Taxonomy" id="2821540"/>
    <lineage>
        <taxon>Bacteria</taxon>
        <taxon>Pseudomonadati</taxon>
        <taxon>Acidobacteriota</taxon>
        <taxon>Terriglobia</taxon>
        <taxon>Terriglobales</taxon>
        <taxon>Acidobacteriaceae</taxon>
        <taxon>Chloracidobacterium</taxon>
        <taxon>Chloracidobacterium aggregatum</taxon>
    </lineage>
</organism>
<dbReference type="EMBL" id="CP072642">
    <property type="protein sequence ID" value="QUV93488.1"/>
    <property type="molecule type" value="Genomic_DNA"/>
</dbReference>
<reference evidence="2 3" key="1">
    <citation type="submission" date="2021-03" db="EMBL/GenBank/DDBJ databases">
        <title>Genomic and phenotypic characterization of Chloracidobacterium isolates provides evidence for multiple species.</title>
        <authorList>
            <person name="Saini M.K."/>
            <person name="Costas A.M.G."/>
            <person name="Tank M."/>
            <person name="Bryant D.A."/>
        </authorList>
    </citation>
    <scope>NUCLEOTIDE SEQUENCE [LARGE SCALE GENOMIC DNA]</scope>
    <source>
        <strain evidence="2 3">N</strain>
    </source>
</reference>
<protein>
    <submittedName>
        <fullName evidence="2">ParA family protein</fullName>
    </submittedName>
</protein>
<accession>A0ABX8AXR5</accession>
<dbReference type="Gene3D" id="3.40.50.300">
    <property type="entry name" value="P-loop containing nucleotide triphosphate hydrolases"/>
    <property type="match status" value="1"/>
</dbReference>
<dbReference type="Pfam" id="PF13614">
    <property type="entry name" value="AAA_31"/>
    <property type="match status" value="1"/>
</dbReference>
<evidence type="ECO:0000313" key="3">
    <source>
        <dbReference type="Proteomes" id="UP000677668"/>
    </source>
</evidence>